<sequence length="76" mass="8877">MSAQLSWVAFNELFVNLDQTDWGARRGLDQNRVFVGINWKFNDIANVDVGYLNQFANTSTVDRENHVLMTTFRFNF</sequence>
<dbReference type="Proteomes" id="UP000019143">
    <property type="component" value="Unassembled WGS sequence"/>
</dbReference>
<proteinExistence type="predicted"/>
<name>W4RYS8_9XANT</name>
<dbReference type="EMBL" id="BAVB01000214">
    <property type="protein sequence ID" value="GAE49515.1"/>
    <property type="molecule type" value="Genomic_DNA"/>
</dbReference>
<evidence type="ECO:0000313" key="1">
    <source>
        <dbReference type="EMBL" id="GAE49515.1"/>
    </source>
</evidence>
<reference evidence="1 2" key="1">
    <citation type="submission" date="2014-01" db="EMBL/GenBank/DDBJ databases">
        <title>Genome sequence and analysis of Xanthomonas arboricola pv. pruni.</title>
        <authorList>
            <person name="Fujikawa T."/>
            <person name="Nakazono-Nagaoka E."/>
        </authorList>
    </citation>
    <scope>NUCLEOTIDE SEQUENCE [LARGE SCALE GENOMIC DNA]</scope>
    <source>
        <strain evidence="2">MAFF 311562</strain>
    </source>
</reference>
<dbReference type="AlphaFoldDB" id="W4RYS8"/>
<protein>
    <submittedName>
        <fullName evidence="1">Uncharacterized protein</fullName>
    </submittedName>
</protein>
<gene>
    <name evidence="1" type="ORF">XPU_1047</name>
</gene>
<organism evidence="1 2">
    <name type="scientific">Xanthomonas arboricola pv. pruni str. MAFF 311562</name>
    <dbReference type="NCBI Taxonomy" id="1414836"/>
    <lineage>
        <taxon>Bacteria</taxon>
        <taxon>Pseudomonadati</taxon>
        <taxon>Pseudomonadota</taxon>
        <taxon>Gammaproteobacteria</taxon>
        <taxon>Lysobacterales</taxon>
        <taxon>Lysobacteraceae</taxon>
        <taxon>Xanthomonas</taxon>
    </lineage>
</organism>
<accession>W4RYS8</accession>
<comment type="caution">
    <text evidence="1">The sequence shown here is derived from an EMBL/GenBank/DDBJ whole genome shotgun (WGS) entry which is preliminary data.</text>
</comment>
<dbReference type="Pfam" id="PF10677">
    <property type="entry name" value="DUF2490"/>
    <property type="match status" value="1"/>
</dbReference>
<dbReference type="InterPro" id="IPR019619">
    <property type="entry name" value="DUF2490"/>
</dbReference>
<evidence type="ECO:0000313" key="2">
    <source>
        <dbReference type="Proteomes" id="UP000019143"/>
    </source>
</evidence>